<dbReference type="GO" id="GO:0005737">
    <property type="term" value="C:cytoplasm"/>
    <property type="evidence" value="ECO:0007669"/>
    <property type="project" value="TreeGrafter"/>
</dbReference>
<evidence type="ECO:0000256" key="7">
    <source>
        <dbReference type="ARBA" id="ARBA00022723"/>
    </source>
</evidence>
<feature type="domain" description="Peptidase M1 membrane alanine aminopeptidase" evidence="20">
    <location>
        <begin position="275"/>
        <end position="492"/>
    </location>
</feature>
<accession>G9C5G4</accession>
<feature type="binding site" evidence="16">
    <location>
        <position position="357"/>
    </location>
    <ligand>
        <name>Zn(2+)</name>
        <dbReference type="ChEBI" id="CHEBI:29105"/>
        <note>catalytic</note>
    </ligand>
</feature>
<dbReference type="PANTHER" id="PTHR11533">
    <property type="entry name" value="PROTEASE M1 ZINC METALLOPROTEASE"/>
    <property type="match status" value="1"/>
</dbReference>
<name>G9C5G4_CNAME</name>
<dbReference type="EMBL" id="HQ853296">
    <property type="protein sequence ID" value="ADZ05468.1"/>
    <property type="molecule type" value="mRNA"/>
</dbReference>
<keyword evidence="10 16" id="KW-0862">Zinc</keyword>
<dbReference type="PRINTS" id="PR00756">
    <property type="entry name" value="ALADIPTASE"/>
</dbReference>
<keyword evidence="7 16" id="KW-0479">Metal-binding</keyword>
<sequence length="953" mass="108458">MGSMMLVPLFCLLLGAATALPDDDLRAGFEMLDYGTNLDEPKYRLRDSVQPRNVYVHLDVYLEEARFNGLVEHEVEVIEEDLTQIVLHQKVVSIQTVSILDAAGRPVNLQFPTPFSTDDYYELLLINLANPLPVGNYTITISYLGQIHLNQFDRGFYRGHYFLNGQMRYYATTQFQPYYARTAFPCFDEPQFKSRFTISITRDSNLSPSYSNMAIAETTQPSAGRVRETFFPTPIVSVYLIAFHVSDFVETTMTSSPTKPFGIVSRPGVTDQHEFAADMGLKITNVMDDYFGIDYYDMGQGQKMKNDHLAIPDFPAGAMENWGMVNYREAYLLYDPNHTNLNNKIFIATILAHELAHKWFGNLVTCFWWSNLWLNESFASFFEYFSAHSADPSLELADQFVVGHVHSALNWDSGAGATPMNWTSVANNPSVSSHFSTTSYAKGASVLRMMEHFVGERTFRMGLRYYLRENAYNLGTPEDLYNGLRRATLEDMNYRRDFMDIDIGEVLDSWVQNPGSPVVNVDVHMATGHIIIKQERFLVSGATPPTQRWHIPITWTHQGSLNFQNTRPSFILSDEEAVIQTTPGHNWVMLNIAQSGLYRVNYDDHNWEMIAAYLRNSNTRTNVHKMNRAQIVNDVLYFLRARKISTKRAFDIFEFLRIETDYYVWAGAIGQMNWIRSRLEHLPLAHAEFSQYQLELIEHVAGHLGFEEALTDSTSTVLNRMQIMNLACELGHQGCIDDSLAKWKRFREDPNNLVPVNARRYVYCTGIREGDASDFEFLLNQYETSENTADMVVMLRALACTKDEPSLQKYLQETLQNDKIRVHDRTNAFAYALQGNRQNLKIVLNFLFEQFAAIREAHGGEARLMVNINNVAGFLTDFEDIQNFQTWAYANQVALGGAFSNAVSVVNSAINNLNWGNTAAPEIYEIMLARSSAGAIAPLFVLIVVALASHLFS</sequence>
<keyword evidence="6 18" id="KW-0645">Protease</keyword>
<feature type="binding site" evidence="16">
    <location>
        <position position="376"/>
    </location>
    <ligand>
        <name>Zn(2+)</name>
        <dbReference type="ChEBI" id="CHEBI:29105"/>
        <note>catalytic</note>
    </ligand>
</feature>
<evidence type="ECO:0000256" key="6">
    <source>
        <dbReference type="ARBA" id="ARBA00022670"/>
    </source>
</evidence>
<evidence type="ECO:0000256" key="3">
    <source>
        <dbReference type="ARBA" id="ARBA00022438"/>
    </source>
</evidence>
<keyword evidence="8 19" id="KW-0732">Signal</keyword>
<dbReference type="InterPro" id="IPR027268">
    <property type="entry name" value="Peptidase_M4/M1_CTD_sf"/>
</dbReference>
<dbReference type="SUPFAM" id="SSF55486">
    <property type="entry name" value="Metalloproteases ('zincins'), catalytic domain"/>
    <property type="match status" value="1"/>
</dbReference>
<dbReference type="GO" id="GO:0070006">
    <property type="term" value="F:metalloaminopeptidase activity"/>
    <property type="evidence" value="ECO:0007669"/>
    <property type="project" value="TreeGrafter"/>
</dbReference>
<evidence type="ECO:0000256" key="12">
    <source>
        <dbReference type="ARBA" id="ARBA00023136"/>
    </source>
</evidence>
<feature type="transmembrane region" description="Helical" evidence="18">
    <location>
        <begin position="933"/>
        <end position="952"/>
    </location>
</feature>
<evidence type="ECO:0000256" key="5">
    <source>
        <dbReference type="ARBA" id="ARBA00022622"/>
    </source>
</evidence>
<comment type="cofactor">
    <cofactor evidence="16 18">
        <name>Zn(2+)</name>
        <dbReference type="ChEBI" id="CHEBI:29105"/>
    </cofactor>
    <text evidence="16 18">Binds 1 zinc ion per subunit.</text>
</comment>
<evidence type="ECO:0000256" key="4">
    <source>
        <dbReference type="ARBA" id="ARBA00022475"/>
    </source>
</evidence>
<evidence type="ECO:0000256" key="11">
    <source>
        <dbReference type="ARBA" id="ARBA00023049"/>
    </source>
</evidence>
<comment type="similarity">
    <text evidence="2 18">Belongs to the peptidase M1 family.</text>
</comment>
<evidence type="ECO:0000256" key="2">
    <source>
        <dbReference type="ARBA" id="ARBA00010136"/>
    </source>
</evidence>
<evidence type="ECO:0000256" key="14">
    <source>
        <dbReference type="ARBA" id="ARBA00023288"/>
    </source>
</evidence>
<dbReference type="Pfam" id="PF17900">
    <property type="entry name" value="Peptidase_M1_N"/>
    <property type="match status" value="1"/>
</dbReference>
<keyword evidence="9 18" id="KW-0378">Hydrolase</keyword>
<dbReference type="InterPro" id="IPR050344">
    <property type="entry name" value="Peptidase_M1_aminopeptidases"/>
</dbReference>
<evidence type="ECO:0000259" key="21">
    <source>
        <dbReference type="Pfam" id="PF11838"/>
    </source>
</evidence>
<dbReference type="GO" id="GO:0006508">
    <property type="term" value="P:proteolysis"/>
    <property type="evidence" value="ECO:0007669"/>
    <property type="project" value="UniProtKB-KW"/>
</dbReference>
<feature type="binding site" evidence="16">
    <location>
        <position position="353"/>
    </location>
    <ligand>
        <name>Zn(2+)</name>
        <dbReference type="ChEBI" id="CHEBI:29105"/>
        <note>catalytic</note>
    </ligand>
</feature>
<keyword evidence="18" id="KW-1133">Transmembrane helix</keyword>
<evidence type="ECO:0000256" key="17">
    <source>
        <dbReference type="PIRSR" id="PIRSR634016-4"/>
    </source>
</evidence>
<dbReference type="GO" id="GO:0005615">
    <property type="term" value="C:extracellular space"/>
    <property type="evidence" value="ECO:0007669"/>
    <property type="project" value="TreeGrafter"/>
</dbReference>
<evidence type="ECO:0000256" key="9">
    <source>
        <dbReference type="ARBA" id="ARBA00022801"/>
    </source>
</evidence>
<dbReference type="SUPFAM" id="SSF63737">
    <property type="entry name" value="Leukotriene A4 hydrolase N-terminal domain"/>
    <property type="match status" value="1"/>
</dbReference>
<dbReference type="Pfam" id="PF01433">
    <property type="entry name" value="Peptidase_M1"/>
    <property type="match status" value="1"/>
</dbReference>
<proteinExistence type="evidence at transcript level"/>
<dbReference type="InterPro" id="IPR034016">
    <property type="entry name" value="M1_APN-typ"/>
</dbReference>
<evidence type="ECO:0000259" key="20">
    <source>
        <dbReference type="Pfam" id="PF01433"/>
    </source>
</evidence>
<keyword evidence="4" id="KW-1003">Cell membrane</keyword>
<keyword evidence="13" id="KW-0325">Glycoprotein</keyword>
<dbReference type="InterPro" id="IPR045357">
    <property type="entry name" value="Aminopeptidase_N-like_N"/>
</dbReference>
<evidence type="ECO:0000256" key="16">
    <source>
        <dbReference type="PIRSR" id="PIRSR634016-3"/>
    </source>
</evidence>
<dbReference type="GO" id="GO:0005886">
    <property type="term" value="C:plasma membrane"/>
    <property type="evidence" value="ECO:0007669"/>
    <property type="project" value="UniProtKB-SubCell"/>
</dbReference>
<keyword evidence="5" id="KW-0336">GPI-anchor</keyword>
<dbReference type="Gene3D" id="2.60.40.1910">
    <property type="match status" value="1"/>
</dbReference>
<dbReference type="PANTHER" id="PTHR11533:SF301">
    <property type="entry name" value="AMINOPEPTIDASE"/>
    <property type="match status" value="1"/>
</dbReference>
<dbReference type="InterPro" id="IPR024571">
    <property type="entry name" value="ERAP1-like_C_dom"/>
</dbReference>
<evidence type="ECO:0000256" key="1">
    <source>
        <dbReference type="ARBA" id="ARBA00004609"/>
    </source>
</evidence>
<dbReference type="GO" id="GO:0042277">
    <property type="term" value="F:peptide binding"/>
    <property type="evidence" value="ECO:0007669"/>
    <property type="project" value="TreeGrafter"/>
</dbReference>
<feature type="signal peptide" evidence="19">
    <location>
        <begin position="1"/>
        <end position="19"/>
    </location>
</feature>
<protein>
    <recommendedName>
        <fullName evidence="18">Aminopeptidase</fullName>
        <ecNumber evidence="18">3.4.11.-</ecNumber>
    </recommendedName>
</protein>
<dbReference type="Pfam" id="PF11838">
    <property type="entry name" value="ERAP1_C"/>
    <property type="match status" value="1"/>
</dbReference>
<evidence type="ECO:0000256" key="19">
    <source>
        <dbReference type="SAM" id="SignalP"/>
    </source>
</evidence>
<evidence type="ECO:0000256" key="18">
    <source>
        <dbReference type="RuleBase" id="RU364040"/>
    </source>
</evidence>
<feature type="domain" description="Aminopeptidase N-like N-terminal" evidence="22">
    <location>
        <begin position="54"/>
        <end position="240"/>
    </location>
</feature>
<dbReference type="Gene3D" id="2.60.40.1730">
    <property type="entry name" value="tricorn interacting facor f3 domain"/>
    <property type="match status" value="1"/>
</dbReference>
<feature type="domain" description="ERAP1-like C-terminal" evidence="21">
    <location>
        <begin position="587"/>
        <end position="891"/>
    </location>
</feature>
<keyword evidence="12 18" id="KW-0472">Membrane</keyword>
<dbReference type="InterPro" id="IPR042097">
    <property type="entry name" value="Aminopeptidase_N-like_N_sf"/>
</dbReference>
<dbReference type="InterPro" id="IPR014782">
    <property type="entry name" value="Peptidase_M1_dom"/>
</dbReference>
<evidence type="ECO:0000256" key="10">
    <source>
        <dbReference type="ARBA" id="ARBA00022833"/>
    </source>
</evidence>
<evidence type="ECO:0000259" key="22">
    <source>
        <dbReference type="Pfam" id="PF17900"/>
    </source>
</evidence>
<evidence type="ECO:0000256" key="8">
    <source>
        <dbReference type="ARBA" id="ARBA00022729"/>
    </source>
</evidence>
<comment type="subcellular location">
    <subcellularLocation>
        <location evidence="1">Cell membrane</location>
        <topology evidence="1">Lipid-anchor</topology>
        <topology evidence="1">GPI-anchor</topology>
    </subcellularLocation>
</comment>
<reference evidence="23" key="1">
    <citation type="submission" date="2011-01" db="EMBL/GenBank/DDBJ databases">
        <title>Cloning and expression of Cnaphalocrocis medinalis aminopeptidase N(APN4) gene.</title>
        <authorList>
            <person name="Duan X.C."/>
            <person name="Han L.Z."/>
        </authorList>
    </citation>
    <scope>NUCLEOTIDE SEQUENCE</scope>
</reference>
<evidence type="ECO:0000256" key="13">
    <source>
        <dbReference type="ARBA" id="ARBA00023180"/>
    </source>
</evidence>
<dbReference type="Gene3D" id="1.10.390.10">
    <property type="entry name" value="Neutral Protease Domain 2"/>
    <property type="match status" value="1"/>
</dbReference>
<keyword evidence="18" id="KW-0812">Transmembrane</keyword>
<gene>
    <name evidence="23" type="primary">APN4</name>
</gene>
<feature type="site" description="Transition state stabilizer" evidence="17">
    <location>
        <position position="440"/>
    </location>
</feature>
<feature type="active site" description="Proton acceptor" evidence="15">
    <location>
        <position position="354"/>
    </location>
</feature>
<organism evidence="23">
    <name type="scientific">Cnaphalocrocis medinalis</name>
    <name type="common">Rice leaffolder moth</name>
    <dbReference type="NCBI Taxonomy" id="437488"/>
    <lineage>
        <taxon>Eukaryota</taxon>
        <taxon>Metazoa</taxon>
        <taxon>Ecdysozoa</taxon>
        <taxon>Arthropoda</taxon>
        <taxon>Hexapoda</taxon>
        <taxon>Insecta</taxon>
        <taxon>Pterygota</taxon>
        <taxon>Neoptera</taxon>
        <taxon>Endopterygota</taxon>
        <taxon>Lepidoptera</taxon>
        <taxon>Glossata</taxon>
        <taxon>Ditrysia</taxon>
        <taxon>Pyraloidea</taxon>
        <taxon>Crambidae</taxon>
        <taxon>Pyraustinae</taxon>
        <taxon>Cnaphalocrocis</taxon>
    </lineage>
</organism>
<dbReference type="AlphaFoldDB" id="G9C5G4"/>
<dbReference type="Gene3D" id="1.25.50.20">
    <property type="match status" value="1"/>
</dbReference>
<dbReference type="GO" id="GO:0008270">
    <property type="term" value="F:zinc ion binding"/>
    <property type="evidence" value="ECO:0007669"/>
    <property type="project" value="UniProtKB-UniRule"/>
</dbReference>
<dbReference type="GO" id="GO:0043171">
    <property type="term" value="P:peptide catabolic process"/>
    <property type="evidence" value="ECO:0007669"/>
    <property type="project" value="TreeGrafter"/>
</dbReference>
<dbReference type="EC" id="3.4.11.-" evidence="18"/>
<dbReference type="FunFam" id="2.60.40.1910:FF:000008">
    <property type="entry name" value="Aminopeptidase"/>
    <property type="match status" value="1"/>
</dbReference>
<evidence type="ECO:0000256" key="15">
    <source>
        <dbReference type="PIRSR" id="PIRSR634016-1"/>
    </source>
</evidence>
<keyword evidence="3 18" id="KW-0031">Aminopeptidase</keyword>
<dbReference type="CDD" id="cd09601">
    <property type="entry name" value="M1_APN-Q_like"/>
    <property type="match status" value="1"/>
</dbReference>
<dbReference type="FunFam" id="1.10.390.10:FF:000013">
    <property type="entry name" value="Aminopeptidase N"/>
    <property type="match status" value="1"/>
</dbReference>
<keyword evidence="14" id="KW-0449">Lipoprotein</keyword>
<feature type="chain" id="PRO_5003520445" description="Aminopeptidase" evidence="19">
    <location>
        <begin position="20"/>
        <end position="953"/>
    </location>
</feature>
<keyword evidence="11 18" id="KW-0482">Metalloprotease</keyword>
<dbReference type="GO" id="GO:0098552">
    <property type="term" value="C:side of membrane"/>
    <property type="evidence" value="ECO:0007669"/>
    <property type="project" value="UniProtKB-KW"/>
</dbReference>
<dbReference type="InterPro" id="IPR001930">
    <property type="entry name" value="Peptidase_M1"/>
</dbReference>
<evidence type="ECO:0000313" key="23">
    <source>
        <dbReference type="EMBL" id="ADZ05468.1"/>
    </source>
</evidence>